<dbReference type="EnsemblMetazoa" id="tetur27g02380.1">
    <property type="protein sequence ID" value="tetur27g02380.1"/>
    <property type="gene ID" value="tetur27g02380"/>
</dbReference>
<dbReference type="eggNOG" id="KOG2898">
    <property type="taxonomic scope" value="Eukaryota"/>
</dbReference>
<protein>
    <recommendedName>
        <fullName evidence="2">CUE domain-containing protein</fullName>
    </recommendedName>
</protein>
<proteinExistence type="predicted"/>
<dbReference type="SMART" id="SM00546">
    <property type="entry name" value="CUE"/>
    <property type="match status" value="1"/>
</dbReference>
<evidence type="ECO:0000313" key="3">
    <source>
        <dbReference type="EnsemblMetazoa" id="tetur27g02380.1"/>
    </source>
</evidence>
<dbReference type="InterPro" id="IPR003892">
    <property type="entry name" value="CUE"/>
</dbReference>
<evidence type="ECO:0000313" key="4">
    <source>
        <dbReference type="Proteomes" id="UP000015104"/>
    </source>
</evidence>
<dbReference type="HOGENOM" id="CLU_1888442_0_0_1"/>
<dbReference type="GO" id="GO:0043130">
    <property type="term" value="F:ubiquitin binding"/>
    <property type="evidence" value="ECO:0007669"/>
    <property type="project" value="InterPro"/>
</dbReference>
<reference evidence="3" key="2">
    <citation type="submission" date="2015-06" db="UniProtKB">
        <authorList>
            <consortium name="EnsemblMetazoa"/>
        </authorList>
    </citation>
    <scope>IDENTIFICATION</scope>
</reference>
<dbReference type="AlphaFoldDB" id="T1KYY4"/>
<keyword evidence="4" id="KW-1185">Reference proteome</keyword>
<feature type="region of interest" description="Disordered" evidence="1">
    <location>
        <begin position="63"/>
        <end position="89"/>
    </location>
</feature>
<evidence type="ECO:0000259" key="2">
    <source>
        <dbReference type="PROSITE" id="PS51140"/>
    </source>
</evidence>
<dbReference type="PROSITE" id="PS51140">
    <property type="entry name" value="CUE"/>
    <property type="match status" value="1"/>
</dbReference>
<feature type="domain" description="CUE" evidence="2">
    <location>
        <begin position="8"/>
        <end position="50"/>
    </location>
</feature>
<evidence type="ECO:0000256" key="1">
    <source>
        <dbReference type="SAM" id="MobiDB-lite"/>
    </source>
</evidence>
<dbReference type="STRING" id="32264.T1KYY4"/>
<name>T1KYY4_TETUR</name>
<dbReference type="Proteomes" id="UP000015104">
    <property type="component" value="Unassembled WGS sequence"/>
</dbReference>
<sequence>MSSSNDTDINQMAVKVKEILPQVPLKTIETDLRVTTDIDETIARLLDGVLSFQPEAVAILSSPAAGVTSTSSNDSNKRSDDEVITSNGVPASFNTAAKNFGKSPIERMQSYKERKKALIEAARERYIKKHGLKLS</sequence>
<dbReference type="EMBL" id="CAEY01000719">
    <property type="status" value="NOT_ANNOTATED_CDS"/>
    <property type="molecule type" value="Genomic_DNA"/>
</dbReference>
<organism evidence="3 4">
    <name type="scientific">Tetranychus urticae</name>
    <name type="common">Two-spotted spider mite</name>
    <dbReference type="NCBI Taxonomy" id="32264"/>
    <lineage>
        <taxon>Eukaryota</taxon>
        <taxon>Metazoa</taxon>
        <taxon>Ecdysozoa</taxon>
        <taxon>Arthropoda</taxon>
        <taxon>Chelicerata</taxon>
        <taxon>Arachnida</taxon>
        <taxon>Acari</taxon>
        <taxon>Acariformes</taxon>
        <taxon>Trombidiformes</taxon>
        <taxon>Prostigmata</taxon>
        <taxon>Eleutherengona</taxon>
        <taxon>Raphignathae</taxon>
        <taxon>Tetranychoidea</taxon>
        <taxon>Tetranychidae</taxon>
        <taxon>Tetranychus</taxon>
    </lineage>
</organism>
<accession>T1KYY4</accession>
<gene>
    <name evidence="3" type="primary">107368537</name>
</gene>
<dbReference type="Gene3D" id="1.10.8.10">
    <property type="entry name" value="DNA helicase RuvA subunit, C-terminal domain"/>
    <property type="match status" value="1"/>
</dbReference>
<dbReference type="Pfam" id="PF02845">
    <property type="entry name" value="CUE"/>
    <property type="match status" value="1"/>
</dbReference>
<reference evidence="4" key="1">
    <citation type="submission" date="2011-08" db="EMBL/GenBank/DDBJ databases">
        <authorList>
            <person name="Rombauts S."/>
        </authorList>
    </citation>
    <scope>NUCLEOTIDE SEQUENCE</scope>
    <source>
        <strain evidence="4">London</strain>
    </source>
</reference>